<dbReference type="OrthoDB" id="3049674at2759"/>
<sequence>MLDYNGYNDLLTIKQADEALTDRQEWFKKVAPLLSREELRNKFNLCLVHKHVVLQPGERMVATGLVTQPETVHYPTPSDIIPSSWTATGVPFEWKRVNAPEEIIPPPRAEIFREFSEIVGNESVLGLSLAQDPVPEGQIWCERVDYGQRQHILEMKPVDGPWDDEDMNHQTAWALEPSTDEGEPTLSLKLSCICTKHFSLAD</sequence>
<proteinExistence type="predicted"/>
<protein>
    <submittedName>
        <fullName evidence="1">Uncharacterized protein</fullName>
    </submittedName>
</protein>
<evidence type="ECO:0000313" key="2">
    <source>
        <dbReference type="Proteomes" id="UP001140091"/>
    </source>
</evidence>
<reference evidence="1" key="1">
    <citation type="submission" date="2022-06" db="EMBL/GenBank/DDBJ databases">
        <title>Genome Sequence of Candolleomyces eurysporus.</title>
        <authorList>
            <person name="Buettner E."/>
        </authorList>
    </citation>
    <scope>NUCLEOTIDE SEQUENCE</scope>
    <source>
        <strain evidence="1">VTCC 930004</strain>
    </source>
</reference>
<comment type="caution">
    <text evidence="1">The sequence shown here is derived from an EMBL/GenBank/DDBJ whole genome shotgun (WGS) entry which is preliminary data.</text>
</comment>
<name>A0A9W8J5F3_9AGAR</name>
<dbReference type="EMBL" id="JANBPK010000924">
    <property type="protein sequence ID" value="KAJ2928515.1"/>
    <property type="molecule type" value="Genomic_DNA"/>
</dbReference>
<organism evidence="1 2">
    <name type="scientific">Candolleomyces eurysporus</name>
    <dbReference type="NCBI Taxonomy" id="2828524"/>
    <lineage>
        <taxon>Eukaryota</taxon>
        <taxon>Fungi</taxon>
        <taxon>Dikarya</taxon>
        <taxon>Basidiomycota</taxon>
        <taxon>Agaricomycotina</taxon>
        <taxon>Agaricomycetes</taxon>
        <taxon>Agaricomycetidae</taxon>
        <taxon>Agaricales</taxon>
        <taxon>Agaricineae</taxon>
        <taxon>Psathyrellaceae</taxon>
        <taxon>Candolleomyces</taxon>
    </lineage>
</organism>
<keyword evidence="2" id="KW-1185">Reference proteome</keyword>
<dbReference type="Proteomes" id="UP001140091">
    <property type="component" value="Unassembled WGS sequence"/>
</dbReference>
<evidence type="ECO:0000313" key="1">
    <source>
        <dbReference type="EMBL" id="KAJ2928515.1"/>
    </source>
</evidence>
<dbReference type="AlphaFoldDB" id="A0A9W8J5F3"/>
<gene>
    <name evidence="1" type="ORF">H1R20_g8584</name>
</gene>
<feature type="non-terminal residue" evidence="1">
    <location>
        <position position="202"/>
    </location>
</feature>
<accession>A0A9W8J5F3</accession>